<dbReference type="InterPro" id="IPR014044">
    <property type="entry name" value="CAP_dom"/>
</dbReference>
<dbReference type="Gene3D" id="1.10.10.740">
    <property type="entry name" value="Crisp domain"/>
    <property type="match status" value="1"/>
</dbReference>
<feature type="chain" id="PRO_5020385401" evidence="1">
    <location>
        <begin position="18"/>
        <end position="260"/>
    </location>
</feature>
<dbReference type="InterPro" id="IPR013871">
    <property type="entry name" value="Cysteine_rich_secretory"/>
</dbReference>
<feature type="domain" description="SCP" evidence="2">
    <location>
        <begin position="42"/>
        <end position="188"/>
    </location>
</feature>
<keyword evidence="1" id="KW-0732">Signal</keyword>
<dbReference type="SUPFAM" id="SSF57546">
    <property type="entry name" value="Crisp domain-like"/>
    <property type="match status" value="1"/>
</dbReference>
<dbReference type="PRINTS" id="PR00837">
    <property type="entry name" value="V5TPXLIKE"/>
</dbReference>
<dbReference type="AlphaFoldDB" id="A0A4Q8K7K3"/>
<dbReference type="EMBL" id="HAHG01000295">
    <property type="protein sequence ID" value="SNX35478.1"/>
    <property type="molecule type" value="Transcribed_RNA"/>
</dbReference>
<dbReference type="GO" id="GO:0005576">
    <property type="term" value="C:extracellular region"/>
    <property type="evidence" value="ECO:0007669"/>
    <property type="project" value="InterPro"/>
</dbReference>
<dbReference type="PROSITE" id="PS01009">
    <property type="entry name" value="CRISP_1"/>
    <property type="match status" value="1"/>
</dbReference>
<dbReference type="SUPFAM" id="SSF55797">
    <property type="entry name" value="PR-1-like"/>
    <property type="match status" value="1"/>
</dbReference>
<dbReference type="InterPro" id="IPR042076">
    <property type="entry name" value="Crisp-like_dom"/>
</dbReference>
<evidence type="ECO:0000313" key="3">
    <source>
        <dbReference type="EMBL" id="SNX35478.1"/>
    </source>
</evidence>
<organism evidence="3">
    <name type="scientific">Hadronyche formidabilis</name>
    <name type="common">Northern tree funnel-web spider</name>
    <name type="synonym">Atrax formidabilis</name>
    <dbReference type="NCBI Taxonomy" id="426499"/>
    <lineage>
        <taxon>Eukaryota</taxon>
        <taxon>Metazoa</taxon>
        <taxon>Ecdysozoa</taxon>
        <taxon>Arthropoda</taxon>
        <taxon>Chelicerata</taxon>
        <taxon>Arachnida</taxon>
        <taxon>Araneae</taxon>
        <taxon>Mygalomorphae</taxon>
        <taxon>Avicularoidea</taxon>
        <taxon>Hexathelidae</taxon>
        <taxon>Hadronyche</taxon>
    </lineage>
</organism>
<proteinExistence type="predicted"/>
<dbReference type="PANTHER" id="PTHR10334">
    <property type="entry name" value="CYSTEINE-RICH SECRETORY PROTEIN-RELATED"/>
    <property type="match status" value="1"/>
</dbReference>
<reference evidence="3" key="1">
    <citation type="submission" date="2017-05" db="EMBL/GenBank/DDBJ databases">
        <authorList>
            <person name="QRISCLOUD D."/>
        </authorList>
    </citation>
    <scope>NUCLEOTIDE SEQUENCE</scope>
</reference>
<dbReference type="Pfam" id="PF00188">
    <property type="entry name" value="CAP"/>
    <property type="match status" value="1"/>
</dbReference>
<accession>A0A4Q8K7K3</accession>
<protein>
    <submittedName>
        <fullName evidence="3">U31-Hexatoxin-Hf1a_1</fullName>
    </submittedName>
</protein>
<dbReference type="Pfam" id="PF08562">
    <property type="entry name" value="Crisp"/>
    <property type="match status" value="1"/>
</dbReference>
<dbReference type="InterPro" id="IPR002413">
    <property type="entry name" value="V5_allergen-like"/>
</dbReference>
<dbReference type="InterPro" id="IPR001283">
    <property type="entry name" value="CRISP-related"/>
</dbReference>
<name>A0A4Q8K7K3_HADFO</name>
<dbReference type="InterPro" id="IPR035940">
    <property type="entry name" value="CAP_sf"/>
</dbReference>
<feature type="signal peptide" evidence="1">
    <location>
        <begin position="1"/>
        <end position="17"/>
    </location>
</feature>
<evidence type="ECO:0000256" key="1">
    <source>
        <dbReference type="SAM" id="SignalP"/>
    </source>
</evidence>
<dbReference type="SMART" id="SM00198">
    <property type="entry name" value="SCP"/>
    <property type="match status" value="1"/>
</dbReference>
<reference evidence="3" key="2">
    <citation type="submission" date="2019-05" db="EMBL/GenBank/DDBJ databases">
        <title>Unravelling the molecular evolution of spider venoms.</title>
        <authorList>
            <person name="Pineda S."/>
        </authorList>
    </citation>
    <scope>NUCLEOTIDE SEQUENCE</scope>
</reference>
<sequence length="260" mass="29527">MNLFILLALLVATLCYGVPRLSRPKIYGNAIPYRDLDTSNNSTKKKIVLMHNFFRSRVNPPASDMLAMNWHEGAAEDAQRWAESCQLLLHDNTTGRWTQDFGTCGQNIFVANVQVPWFFAVKVWFLERDNFTYGEDANDPDVVGHYTQMVWYSTHKVGCGFHYCGPDVAKAPYYSYVCNYCPIGNHPERFDRPYTKGKPCSACPGQCKFKKLCTNSCPYADTWINCRELNATWHSWLCDNEANEGYQACKATCACDGAIS</sequence>
<dbReference type="PRINTS" id="PR00838">
    <property type="entry name" value="V5ALLERGEN"/>
</dbReference>
<dbReference type="Gene3D" id="3.40.33.10">
    <property type="entry name" value="CAP"/>
    <property type="match status" value="1"/>
</dbReference>
<evidence type="ECO:0000259" key="2">
    <source>
        <dbReference type="SMART" id="SM00198"/>
    </source>
</evidence>
<dbReference type="InterPro" id="IPR018244">
    <property type="entry name" value="Allrgn_V5/Tpx1_CS"/>
</dbReference>